<name>A0ABT1XDM3_9PROT</name>
<dbReference type="RefSeq" id="WP_257718885.1">
    <property type="nucleotide sequence ID" value="NZ_JANJOU010000031.1"/>
</dbReference>
<evidence type="ECO:0008006" key="3">
    <source>
        <dbReference type="Google" id="ProtNLM"/>
    </source>
</evidence>
<accession>A0ABT1XDM3</accession>
<organism evidence="1 2">
    <name type="scientific">Roseomonas populi</name>
    <dbReference type="NCBI Taxonomy" id="3121582"/>
    <lineage>
        <taxon>Bacteria</taxon>
        <taxon>Pseudomonadati</taxon>
        <taxon>Pseudomonadota</taxon>
        <taxon>Alphaproteobacteria</taxon>
        <taxon>Acetobacterales</taxon>
        <taxon>Roseomonadaceae</taxon>
        <taxon>Roseomonas</taxon>
    </lineage>
</organism>
<evidence type="ECO:0000313" key="2">
    <source>
        <dbReference type="Proteomes" id="UP001524642"/>
    </source>
</evidence>
<sequence length="107" mass="11598">MAVDWDGVFSTARQAALARLNSNLPLLLHTVETQTAAMVSNGRFIEENKETMTAEEYEMIQRIQIRATEGVFKAFEGIGIVAAQQAAEAAWEVVAEALRAAAGVAFI</sequence>
<reference evidence="1 2" key="1">
    <citation type="submission" date="2022-06" db="EMBL/GenBank/DDBJ databases">
        <title>Roseomonas CN29.</title>
        <authorList>
            <person name="Cheng Y."/>
            <person name="He X."/>
        </authorList>
    </citation>
    <scope>NUCLEOTIDE SEQUENCE [LARGE SCALE GENOMIC DNA]</scope>
    <source>
        <strain evidence="1 2">CN29</strain>
    </source>
</reference>
<keyword evidence="2" id="KW-1185">Reference proteome</keyword>
<evidence type="ECO:0000313" key="1">
    <source>
        <dbReference type="EMBL" id="MCR0985232.1"/>
    </source>
</evidence>
<dbReference type="Proteomes" id="UP001524642">
    <property type="component" value="Unassembled WGS sequence"/>
</dbReference>
<dbReference type="EMBL" id="JANJOU010000031">
    <property type="protein sequence ID" value="MCR0985232.1"/>
    <property type="molecule type" value="Genomic_DNA"/>
</dbReference>
<proteinExistence type="predicted"/>
<comment type="caution">
    <text evidence="1">The sequence shown here is derived from an EMBL/GenBank/DDBJ whole genome shotgun (WGS) entry which is preliminary data.</text>
</comment>
<gene>
    <name evidence="1" type="ORF">NRP21_24580</name>
</gene>
<protein>
    <recommendedName>
        <fullName evidence="3">Phasin family protein</fullName>
    </recommendedName>
</protein>